<proteinExistence type="predicted"/>
<reference evidence="1 2" key="1">
    <citation type="submission" date="2019-05" db="EMBL/GenBank/DDBJ databases">
        <title>Another draft genome of Portunus trituberculatus and its Hox gene families provides insights of decapod evolution.</title>
        <authorList>
            <person name="Jeong J.-H."/>
            <person name="Song I."/>
            <person name="Kim S."/>
            <person name="Choi T."/>
            <person name="Kim D."/>
            <person name="Ryu S."/>
            <person name="Kim W."/>
        </authorList>
    </citation>
    <scope>NUCLEOTIDE SEQUENCE [LARGE SCALE GENOMIC DNA]</scope>
    <source>
        <tissue evidence="1">Muscle</tissue>
    </source>
</reference>
<name>A0A5B7IK59_PORTR</name>
<dbReference type="EMBL" id="VSRR010059122">
    <property type="protein sequence ID" value="MPC82206.1"/>
    <property type="molecule type" value="Genomic_DNA"/>
</dbReference>
<evidence type="ECO:0000313" key="1">
    <source>
        <dbReference type="EMBL" id="MPC82206.1"/>
    </source>
</evidence>
<accession>A0A5B7IK59</accession>
<gene>
    <name evidence="1" type="ORF">E2C01_076854</name>
</gene>
<dbReference type="AlphaFoldDB" id="A0A5B7IK59"/>
<keyword evidence="2" id="KW-1185">Reference proteome</keyword>
<dbReference type="Proteomes" id="UP000324222">
    <property type="component" value="Unassembled WGS sequence"/>
</dbReference>
<organism evidence="1 2">
    <name type="scientific">Portunus trituberculatus</name>
    <name type="common">Swimming crab</name>
    <name type="synonym">Neptunus trituberculatus</name>
    <dbReference type="NCBI Taxonomy" id="210409"/>
    <lineage>
        <taxon>Eukaryota</taxon>
        <taxon>Metazoa</taxon>
        <taxon>Ecdysozoa</taxon>
        <taxon>Arthropoda</taxon>
        <taxon>Crustacea</taxon>
        <taxon>Multicrustacea</taxon>
        <taxon>Malacostraca</taxon>
        <taxon>Eumalacostraca</taxon>
        <taxon>Eucarida</taxon>
        <taxon>Decapoda</taxon>
        <taxon>Pleocyemata</taxon>
        <taxon>Brachyura</taxon>
        <taxon>Eubrachyura</taxon>
        <taxon>Portunoidea</taxon>
        <taxon>Portunidae</taxon>
        <taxon>Portuninae</taxon>
        <taxon>Portunus</taxon>
    </lineage>
</organism>
<sequence length="101" mass="10483">MNHLAGAGKVPFGIPYSPKAVTVHHGEHCTKRSAGKSCGAVNKGSDALEGRSRRLAGVVGQARRAGEVSDELQVEDKANKSSSPGVVLTEEILLLASISSF</sequence>
<protein>
    <submittedName>
        <fullName evidence="1">Uncharacterized protein</fullName>
    </submittedName>
</protein>
<evidence type="ECO:0000313" key="2">
    <source>
        <dbReference type="Proteomes" id="UP000324222"/>
    </source>
</evidence>
<comment type="caution">
    <text evidence="1">The sequence shown here is derived from an EMBL/GenBank/DDBJ whole genome shotgun (WGS) entry which is preliminary data.</text>
</comment>